<dbReference type="GO" id="GO:0005759">
    <property type="term" value="C:mitochondrial matrix"/>
    <property type="evidence" value="ECO:0007669"/>
    <property type="project" value="InterPro"/>
</dbReference>
<dbReference type="SUPFAM" id="SSF54529">
    <property type="entry name" value="Mitochondrial glycoprotein MAM33-like"/>
    <property type="match status" value="1"/>
</dbReference>
<accession>A0A445JWF8</accession>
<dbReference type="PANTHER" id="PTHR10826:SF27">
    <property type="entry name" value="OS06G0326500 PROTEIN"/>
    <property type="match status" value="1"/>
</dbReference>
<name>A0A445JWF8_GLYSO</name>
<dbReference type="InterPro" id="IPR036561">
    <property type="entry name" value="MAM33_sf"/>
</dbReference>
<comment type="caution">
    <text evidence="2">The sequence shown here is derived from an EMBL/GenBank/DDBJ whole genome shotgun (WGS) entry which is preliminary data.</text>
</comment>
<protein>
    <recommendedName>
        <fullName evidence="4">Mitochondrial acidic protein MAM33</fullName>
    </recommendedName>
</protein>
<organism evidence="2 3">
    <name type="scientific">Glycine soja</name>
    <name type="common">Wild soybean</name>
    <dbReference type="NCBI Taxonomy" id="3848"/>
    <lineage>
        <taxon>Eukaryota</taxon>
        <taxon>Viridiplantae</taxon>
        <taxon>Streptophyta</taxon>
        <taxon>Embryophyta</taxon>
        <taxon>Tracheophyta</taxon>
        <taxon>Spermatophyta</taxon>
        <taxon>Magnoliopsida</taxon>
        <taxon>eudicotyledons</taxon>
        <taxon>Gunneridae</taxon>
        <taxon>Pentapetalae</taxon>
        <taxon>rosids</taxon>
        <taxon>fabids</taxon>
        <taxon>Fabales</taxon>
        <taxon>Fabaceae</taxon>
        <taxon>Papilionoideae</taxon>
        <taxon>50 kb inversion clade</taxon>
        <taxon>NPAAA clade</taxon>
        <taxon>indigoferoid/millettioid clade</taxon>
        <taxon>Phaseoleae</taxon>
        <taxon>Glycine</taxon>
        <taxon>Glycine subgen. Soja</taxon>
    </lineage>
</organism>
<proteinExistence type="predicted"/>
<sequence>MAMYAMLRRVSSAVLPQLARRTAMASSSSRTFHIALSVLRRETATTTIAPSLRFANAFATKSSADEYLAQVLQSEIQCALEDDHAHHQIEVGMELEVKFSSLLTFLVEVPVDFPFDIEDNPGERTIQLKGKFGDETIKVQVDIPNVAPGEENEDDENGDNEKNDSESSIPLVVSVFKENGVSLEFGVTAFPDEISIDSLSIKQCEESEDQLAYEGPEFIDLDENLQKAFHKYLEIRGIKPSTTNFLQEYMFAKDNKEYLMWLKNLKNFVEK</sequence>
<evidence type="ECO:0000313" key="2">
    <source>
        <dbReference type="EMBL" id="RZC02835.1"/>
    </source>
</evidence>
<dbReference type="PANTHER" id="PTHR10826">
    <property type="entry name" value="COMPLEMENT COMPONENT 1"/>
    <property type="match status" value="1"/>
</dbReference>
<reference evidence="2 3" key="1">
    <citation type="submission" date="2018-09" db="EMBL/GenBank/DDBJ databases">
        <title>A high-quality reference genome of wild soybean provides a powerful tool to mine soybean genomes.</title>
        <authorList>
            <person name="Xie M."/>
            <person name="Chung C.Y.L."/>
            <person name="Li M.-W."/>
            <person name="Wong F.-L."/>
            <person name="Chan T.-F."/>
            <person name="Lam H.-M."/>
        </authorList>
    </citation>
    <scope>NUCLEOTIDE SEQUENCE [LARGE SCALE GENOMIC DNA]</scope>
    <source>
        <strain evidence="3">cv. W05</strain>
        <tissue evidence="2">Hypocotyl of etiolated seedlings</tissue>
    </source>
</reference>
<dbReference type="AlphaFoldDB" id="A0A445JWF8"/>
<feature type="region of interest" description="Disordered" evidence="1">
    <location>
        <begin position="143"/>
        <end position="167"/>
    </location>
</feature>
<dbReference type="Gene3D" id="3.10.280.10">
    <property type="entry name" value="Mitochondrial glycoprotein"/>
    <property type="match status" value="1"/>
</dbReference>
<evidence type="ECO:0008006" key="4">
    <source>
        <dbReference type="Google" id="ProtNLM"/>
    </source>
</evidence>
<gene>
    <name evidence="2" type="ORF">D0Y65_017783</name>
</gene>
<evidence type="ECO:0000313" key="3">
    <source>
        <dbReference type="Proteomes" id="UP000289340"/>
    </source>
</evidence>
<dbReference type="EMBL" id="QZWG01000007">
    <property type="protein sequence ID" value="RZC02835.1"/>
    <property type="molecule type" value="Genomic_DNA"/>
</dbReference>
<dbReference type="Pfam" id="PF02330">
    <property type="entry name" value="MAM33"/>
    <property type="match status" value="1"/>
</dbReference>
<dbReference type="Proteomes" id="UP000289340">
    <property type="component" value="Chromosome 7"/>
</dbReference>
<evidence type="ECO:0000256" key="1">
    <source>
        <dbReference type="SAM" id="MobiDB-lite"/>
    </source>
</evidence>
<dbReference type="InterPro" id="IPR003428">
    <property type="entry name" value="MAM33"/>
</dbReference>
<keyword evidence="3" id="KW-1185">Reference proteome</keyword>